<keyword evidence="4" id="KW-1185">Reference proteome</keyword>
<keyword evidence="1" id="KW-1133">Transmembrane helix</keyword>
<organism evidence="3 4">
    <name type="scientific">Longivirga aurantiaca</name>
    <dbReference type="NCBI Taxonomy" id="1837743"/>
    <lineage>
        <taxon>Bacteria</taxon>
        <taxon>Bacillati</taxon>
        <taxon>Actinomycetota</taxon>
        <taxon>Actinomycetes</taxon>
        <taxon>Sporichthyales</taxon>
        <taxon>Sporichthyaceae</taxon>
        <taxon>Longivirga</taxon>
    </lineage>
</organism>
<dbReference type="InterPro" id="IPR031571">
    <property type="entry name" value="RcpC_dom"/>
</dbReference>
<evidence type="ECO:0000259" key="2">
    <source>
        <dbReference type="Pfam" id="PF16976"/>
    </source>
</evidence>
<sequence>MAPTGGFVLEPPGVRRAAHVVVAPREVLMGRRTILLIAALLAAVLGVVLVFLYADNARKEGFENQTLVKVIVAKSEIAAGTTGAAASGAGAFEEKEIPQEAAAATALSDATPLQDLVALTTIFPGQQIISQQWGTAGQLTRLPLPEGKIALSLQLGDPERVAGFVSPGSTVAIFATGGPRVRTLLAGVTVIGVGATGLNSAPTPEGEQQTSSAILTLALTQAEAEKIIYAQGGAAGSTYTGLYFALMDDKSEVTPNDPGVDDTNLFR</sequence>
<proteinExistence type="predicted"/>
<evidence type="ECO:0000256" key="1">
    <source>
        <dbReference type="SAM" id="Phobius"/>
    </source>
</evidence>
<comment type="caution">
    <text evidence="3">The sequence shown here is derived from an EMBL/GenBank/DDBJ whole genome shotgun (WGS) entry which is preliminary data.</text>
</comment>
<accession>A0ABW1T252</accession>
<gene>
    <name evidence="3" type="ORF">ACFQGU_12960</name>
</gene>
<feature type="transmembrane region" description="Helical" evidence="1">
    <location>
        <begin position="34"/>
        <end position="54"/>
    </location>
</feature>
<evidence type="ECO:0000313" key="4">
    <source>
        <dbReference type="Proteomes" id="UP001596138"/>
    </source>
</evidence>
<feature type="domain" description="Flp pilus assembly protein RcpC/CpaB" evidence="2">
    <location>
        <begin position="144"/>
        <end position="232"/>
    </location>
</feature>
<dbReference type="EMBL" id="JBHSTI010000008">
    <property type="protein sequence ID" value="MFC6238791.1"/>
    <property type="molecule type" value="Genomic_DNA"/>
</dbReference>
<keyword evidence="1" id="KW-0812">Transmembrane</keyword>
<dbReference type="Pfam" id="PF16976">
    <property type="entry name" value="RcpC"/>
    <property type="match status" value="1"/>
</dbReference>
<name>A0ABW1T252_9ACTN</name>
<dbReference type="RefSeq" id="WP_386767311.1">
    <property type="nucleotide sequence ID" value="NZ_JBHSTI010000008.1"/>
</dbReference>
<protein>
    <submittedName>
        <fullName evidence="3">RcpC/CpaB family pilus assembly protein</fullName>
    </submittedName>
</protein>
<keyword evidence="1" id="KW-0472">Membrane</keyword>
<dbReference type="Proteomes" id="UP001596138">
    <property type="component" value="Unassembled WGS sequence"/>
</dbReference>
<reference evidence="4" key="1">
    <citation type="journal article" date="2019" name="Int. J. Syst. Evol. Microbiol.">
        <title>The Global Catalogue of Microorganisms (GCM) 10K type strain sequencing project: providing services to taxonomists for standard genome sequencing and annotation.</title>
        <authorList>
            <consortium name="The Broad Institute Genomics Platform"/>
            <consortium name="The Broad Institute Genome Sequencing Center for Infectious Disease"/>
            <person name="Wu L."/>
            <person name="Ma J."/>
        </authorList>
    </citation>
    <scope>NUCLEOTIDE SEQUENCE [LARGE SCALE GENOMIC DNA]</scope>
    <source>
        <strain evidence="4">CGMCC 4.7317</strain>
    </source>
</reference>
<evidence type="ECO:0000313" key="3">
    <source>
        <dbReference type="EMBL" id="MFC6238791.1"/>
    </source>
</evidence>